<evidence type="ECO:0000313" key="2">
    <source>
        <dbReference type="Proteomes" id="UP000267166"/>
    </source>
</evidence>
<sequence>MNGIQAVIAVNEGKSVQYYDHEDDAWLSFDKKTGFRVGCLLGEPNHQGQVAKFRIKPSFILLNGIKVPAPLQEEPTSPINYWWFNPKKPNGIATGKWLDDDEDHAIFNNIGIYLEEDDVVQVRDAYREVLKEPANV</sequence>
<reference evidence="1 2" key="1">
    <citation type="submission" date="2018-09" db="EMBL/GenBank/DDBJ databases">
        <title>The draft genome of Acinetobacter sp. strains.</title>
        <authorList>
            <person name="Qin J."/>
            <person name="Feng Y."/>
            <person name="Zong Z."/>
        </authorList>
    </citation>
    <scope>NUCLEOTIDE SEQUENCE [LARGE SCALE GENOMIC DNA]</scope>
    <source>
        <strain evidence="1 2">WCHAc060003</strain>
    </source>
</reference>
<dbReference type="Proteomes" id="UP000267166">
    <property type="component" value="Unassembled WGS sequence"/>
</dbReference>
<accession>A0A498CV61</accession>
<evidence type="ECO:0000313" key="1">
    <source>
        <dbReference type="EMBL" id="RLL26476.1"/>
    </source>
</evidence>
<gene>
    <name evidence="1" type="ORF">D9K80_18635</name>
</gene>
<name>A0A498CV61_9GAMM</name>
<dbReference type="EMBL" id="RCHD01000126">
    <property type="protein sequence ID" value="RLL26476.1"/>
    <property type="molecule type" value="Genomic_DNA"/>
</dbReference>
<proteinExistence type="predicted"/>
<comment type="caution">
    <text evidence="1">The sequence shown here is derived from an EMBL/GenBank/DDBJ whole genome shotgun (WGS) entry which is preliminary data.</text>
</comment>
<dbReference type="AlphaFoldDB" id="A0A498CV61"/>
<dbReference type="RefSeq" id="WP_121595106.1">
    <property type="nucleotide sequence ID" value="NZ_RCHD01000126.1"/>
</dbReference>
<organism evidence="1 2">
    <name type="scientific">Acinetobacter cumulans</name>
    <dbReference type="NCBI Taxonomy" id="2136182"/>
    <lineage>
        <taxon>Bacteria</taxon>
        <taxon>Pseudomonadati</taxon>
        <taxon>Pseudomonadota</taxon>
        <taxon>Gammaproteobacteria</taxon>
        <taxon>Moraxellales</taxon>
        <taxon>Moraxellaceae</taxon>
        <taxon>Acinetobacter</taxon>
    </lineage>
</organism>
<protein>
    <submittedName>
        <fullName evidence="1">Uncharacterized protein</fullName>
    </submittedName>
</protein>